<evidence type="ECO:0000313" key="3">
    <source>
        <dbReference type="Proteomes" id="UP001596203"/>
    </source>
</evidence>
<keyword evidence="1" id="KW-0812">Transmembrane</keyword>
<dbReference type="RefSeq" id="WP_377429095.1">
    <property type="nucleotide sequence ID" value="NZ_JBHSPR010000039.1"/>
</dbReference>
<evidence type="ECO:0000256" key="1">
    <source>
        <dbReference type="SAM" id="Phobius"/>
    </source>
</evidence>
<name>A0ABW1KJN8_9ACTN</name>
<comment type="caution">
    <text evidence="2">The sequence shown here is derived from an EMBL/GenBank/DDBJ whole genome shotgun (WGS) entry which is preliminary data.</text>
</comment>
<keyword evidence="1" id="KW-1133">Transmembrane helix</keyword>
<protein>
    <recommendedName>
        <fullName evidence="4">WD40 repeat domain-containing protein</fullName>
    </recommendedName>
</protein>
<keyword evidence="1" id="KW-0472">Membrane</keyword>
<reference evidence="3" key="1">
    <citation type="journal article" date="2019" name="Int. J. Syst. Evol. Microbiol.">
        <title>The Global Catalogue of Microorganisms (GCM) 10K type strain sequencing project: providing services to taxonomists for standard genome sequencing and annotation.</title>
        <authorList>
            <consortium name="The Broad Institute Genomics Platform"/>
            <consortium name="The Broad Institute Genome Sequencing Center for Infectious Disease"/>
            <person name="Wu L."/>
            <person name="Ma J."/>
        </authorList>
    </citation>
    <scope>NUCLEOTIDE SEQUENCE [LARGE SCALE GENOMIC DNA]</scope>
    <source>
        <strain evidence="3">ZS-35-S2</strain>
    </source>
</reference>
<sequence length="435" mass="46527">MTMSDGDVRVVLQRATDHLTGPPGLLDEVRQGGRRRVVRRRSVLAAGLAVAAAASVGGVLRHSGGRDRLEFASPLFDQPTRGDLAGNELHRRRVLEVWRRRLARVDGGVAGDPHLVWAGTTPAGAAAYVIQRSAENPVVTEPAGDRLVAFAAFVKAREDRLEVMTVEGVTDAGMDGNSQAALLGDGDDVLLVLDDGRPVEFSPELWFAADGKVRRTFRPVVFQDGAALLELPPQRGKVTFALSRTPVSQRNSLHVSGTSEILFPDGRDRPEPTRLVHTLSGAGVVWGDDPEAEVRRYVDESGALAEYQDAVGLHRAGSGPVLTVYGVSPDGRRLLLETIQYDDYPARAVVLLGPVGSPLRVVASRVVDWNATVPVWLPLPDGLGTLVAAEGAAFGYRLQGGPWQDAGRDAALLPAGAVEFRLTSRNGLVSTVPLR</sequence>
<proteinExistence type="predicted"/>
<organism evidence="2 3">
    <name type="scientific">Plantactinospora solaniradicis</name>
    <dbReference type="NCBI Taxonomy" id="1723736"/>
    <lineage>
        <taxon>Bacteria</taxon>
        <taxon>Bacillati</taxon>
        <taxon>Actinomycetota</taxon>
        <taxon>Actinomycetes</taxon>
        <taxon>Micromonosporales</taxon>
        <taxon>Micromonosporaceae</taxon>
        <taxon>Plantactinospora</taxon>
    </lineage>
</organism>
<accession>A0ABW1KJN8</accession>
<keyword evidence="3" id="KW-1185">Reference proteome</keyword>
<feature type="transmembrane region" description="Helical" evidence="1">
    <location>
        <begin position="43"/>
        <end position="60"/>
    </location>
</feature>
<gene>
    <name evidence="2" type="ORF">ACFP2T_33995</name>
</gene>
<dbReference type="Proteomes" id="UP001596203">
    <property type="component" value="Unassembled WGS sequence"/>
</dbReference>
<dbReference type="EMBL" id="JBHSPR010000039">
    <property type="protein sequence ID" value="MFC6021174.1"/>
    <property type="molecule type" value="Genomic_DNA"/>
</dbReference>
<evidence type="ECO:0000313" key="2">
    <source>
        <dbReference type="EMBL" id="MFC6021174.1"/>
    </source>
</evidence>
<evidence type="ECO:0008006" key="4">
    <source>
        <dbReference type="Google" id="ProtNLM"/>
    </source>
</evidence>